<protein>
    <submittedName>
        <fullName evidence="1">Uncharacterized protein</fullName>
    </submittedName>
</protein>
<accession>A0A6C0BPE8</accession>
<reference evidence="1" key="1">
    <citation type="journal article" date="2020" name="Nature">
        <title>Giant virus diversity and host interactions through global metagenomics.</title>
        <authorList>
            <person name="Schulz F."/>
            <person name="Roux S."/>
            <person name="Paez-Espino D."/>
            <person name="Jungbluth S."/>
            <person name="Walsh D.A."/>
            <person name="Denef V.J."/>
            <person name="McMahon K.D."/>
            <person name="Konstantinidis K.T."/>
            <person name="Eloe-Fadrosh E.A."/>
            <person name="Kyrpides N.C."/>
            <person name="Woyke T."/>
        </authorList>
    </citation>
    <scope>NUCLEOTIDE SEQUENCE</scope>
    <source>
        <strain evidence="1">GVMAG-M-3300018080-19</strain>
    </source>
</reference>
<organism evidence="1">
    <name type="scientific">viral metagenome</name>
    <dbReference type="NCBI Taxonomy" id="1070528"/>
    <lineage>
        <taxon>unclassified sequences</taxon>
        <taxon>metagenomes</taxon>
        <taxon>organismal metagenomes</taxon>
    </lineage>
</organism>
<sequence>MSQFLHGDCDVCNLPCIYRTPGSLPHPVYTYLEYSVHPKCLDSVCAVPVCYRAQWKRQPCRYCGAAAASAFCRKHATSQHYCTSCRCQRINCDGCQASIFEADYCVQKGCKRKYCQDCKLMYMVMNKKNLLDRLFCLTCFFQRRITKFRWGRRRLQTITSYWHRQILPQLNFDVCQIIIKYLS</sequence>
<evidence type="ECO:0000313" key="1">
    <source>
        <dbReference type="EMBL" id="QHS93514.1"/>
    </source>
</evidence>
<dbReference type="AlphaFoldDB" id="A0A6C0BPE8"/>
<proteinExistence type="predicted"/>
<name>A0A6C0BPE8_9ZZZZ</name>
<dbReference type="EMBL" id="MN739207">
    <property type="protein sequence ID" value="QHS93514.1"/>
    <property type="molecule type" value="Genomic_DNA"/>
</dbReference>